<dbReference type="PANTHER" id="PTHR23382">
    <property type="entry name" value="MALATE DEHYDROGENASE"/>
    <property type="match status" value="1"/>
</dbReference>
<feature type="non-terminal residue" evidence="8">
    <location>
        <position position="65"/>
    </location>
</feature>
<dbReference type="GO" id="GO:0006108">
    <property type="term" value="P:malate metabolic process"/>
    <property type="evidence" value="ECO:0007669"/>
    <property type="project" value="InterPro"/>
</dbReference>
<evidence type="ECO:0000256" key="1">
    <source>
        <dbReference type="ARBA" id="ARBA00009613"/>
    </source>
</evidence>
<dbReference type="GO" id="GO:0016615">
    <property type="term" value="F:malate dehydrogenase activity"/>
    <property type="evidence" value="ECO:0007669"/>
    <property type="project" value="InterPro"/>
</dbReference>
<evidence type="ECO:0000259" key="7">
    <source>
        <dbReference type="Pfam" id="PF00056"/>
    </source>
</evidence>
<dbReference type="Pfam" id="PF00056">
    <property type="entry name" value="Ldh_1_N"/>
    <property type="match status" value="1"/>
</dbReference>
<reference evidence="8 9" key="1">
    <citation type="submission" date="2019-09" db="EMBL/GenBank/DDBJ databases">
        <title>Bird 10,000 Genomes (B10K) Project - Family phase.</title>
        <authorList>
            <person name="Zhang G."/>
        </authorList>
    </citation>
    <scope>NUCLEOTIDE SEQUENCE [LARGE SCALE GENOMIC DNA]</scope>
    <source>
        <strain evidence="8">B10K-DU-001-21</strain>
        <tissue evidence="8">Muscle</tissue>
    </source>
</reference>
<sequence length="65" mass="6970">GEPIRVLVTGAAGQIAYSLLYSIAKGDVFGKEQPLVLVLLDITPMMTVLEGVVMELQDCALPLLR</sequence>
<dbReference type="SUPFAM" id="SSF51735">
    <property type="entry name" value="NAD(P)-binding Rossmann-fold domains"/>
    <property type="match status" value="1"/>
</dbReference>
<dbReference type="InterPro" id="IPR001236">
    <property type="entry name" value="Lactate/malate_DH_N"/>
</dbReference>
<dbReference type="InterPro" id="IPR036291">
    <property type="entry name" value="NAD(P)-bd_dom_sf"/>
</dbReference>
<keyword evidence="9" id="KW-1185">Reference proteome</keyword>
<dbReference type="EMBL" id="VWZK01003789">
    <property type="protein sequence ID" value="NXG69974.1"/>
    <property type="molecule type" value="Genomic_DNA"/>
</dbReference>
<dbReference type="OrthoDB" id="4069699at2759"/>
<comment type="function">
    <text evidence="5">Catalyzes the reduction of aromatic alpha-keto acids in the presence of NADH. Plays essential roles in the malate-aspartate shuttle and the tricarboxylic acid cycle, important in mitochondrial NADH supply for oxidative phosphorylation. Catalyzes the reduction of 2-oxoglutarate to 2-hydroxyglutarate, leading to elevated reactive oxygen species (ROS).</text>
</comment>
<protein>
    <recommendedName>
        <fullName evidence="2">Malate dehydrogenase, cytoplasmic</fullName>
    </recommendedName>
    <alternativeName>
        <fullName evidence="4">Cytosolic malate dehydrogenase</fullName>
    </alternativeName>
</protein>
<dbReference type="InterPro" id="IPR010945">
    <property type="entry name" value="Malate_DH_type2"/>
</dbReference>
<comment type="catalytic activity">
    <reaction evidence="6">
        <text>(S)-2-hydroxyglutarate + NAD(+) = 2-oxoglutarate + NADH + H(+)</text>
        <dbReference type="Rhea" id="RHEA:57172"/>
        <dbReference type="ChEBI" id="CHEBI:15378"/>
        <dbReference type="ChEBI" id="CHEBI:16782"/>
        <dbReference type="ChEBI" id="CHEBI:16810"/>
        <dbReference type="ChEBI" id="CHEBI:57540"/>
        <dbReference type="ChEBI" id="CHEBI:57945"/>
    </reaction>
    <physiologicalReaction direction="right-to-left" evidence="6">
        <dbReference type="Rhea" id="RHEA:57174"/>
    </physiologicalReaction>
</comment>
<feature type="non-terminal residue" evidence="8">
    <location>
        <position position="1"/>
    </location>
</feature>
<comment type="caution">
    <text evidence="8">The sequence shown here is derived from an EMBL/GenBank/DDBJ whole genome shotgun (WGS) entry which is preliminary data.</text>
</comment>
<evidence type="ECO:0000256" key="4">
    <source>
        <dbReference type="ARBA" id="ARBA00030284"/>
    </source>
</evidence>
<organism evidence="8 9">
    <name type="scientific">Baryphthengus martii</name>
    <name type="common">Rufous motmot</name>
    <dbReference type="NCBI Taxonomy" id="176943"/>
    <lineage>
        <taxon>Eukaryota</taxon>
        <taxon>Metazoa</taxon>
        <taxon>Chordata</taxon>
        <taxon>Craniata</taxon>
        <taxon>Vertebrata</taxon>
        <taxon>Euteleostomi</taxon>
        <taxon>Archelosauria</taxon>
        <taxon>Archosauria</taxon>
        <taxon>Dinosauria</taxon>
        <taxon>Saurischia</taxon>
        <taxon>Theropoda</taxon>
        <taxon>Coelurosauria</taxon>
        <taxon>Aves</taxon>
        <taxon>Neognathae</taxon>
        <taxon>Neoaves</taxon>
        <taxon>Telluraves</taxon>
        <taxon>Coraciimorphae</taxon>
        <taxon>Coraciiformes</taxon>
        <taxon>Momotidae</taxon>
        <taxon>Baryphthengus</taxon>
    </lineage>
</organism>
<dbReference type="Gene3D" id="3.40.50.720">
    <property type="entry name" value="NAD(P)-binding Rossmann-like Domain"/>
    <property type="match status" value="1"/>
</dbReference>
<dbReference type="Proteomes" id="UP000578343">
    <property type="component" value="Unassembled WGS sequence"/>
</dbReference>
<evidence type="ECO:0000256" key="2">
    <source>
        <dbReference type="ARBA" id="ARBA00019899"/>
    </source>
</evidence>
<gene>
    <name evidence="8" type="primary">Mdh1_0</name>
    <name evidence="8" type="ORF">BARMAR_R01334</name>
</gene>
<accession>A0A7K9DZ06</accession>
<evidence type="ECO:0000313" key="9">
    <source>
        <dbReference type="Proteomes" id="UP000578343"/>
    </source>
</evidence>
<evidence type="ECO:0000256" key="3">
    <source>
        <dbReference type="ARBA" id="ARBA00023002"/>
    </source>
</evidence>
<dbReference type="AlphaFoldDB" id="A0A7K9DZ06"/>
<evidence type="ECO:0000313" key="8">
    <source>
        <dbReference type="EMBL" id="NXG69974.1"/>
    </source>
</evidence>
<evidence type="ECO:0000256" key="6">
    <source>
        <dbReference type="ARBA" id="ARBA00048549"/>
    </source>
</evidence>
<evidence type="ECO:0000256" key="5">
    <source>
        <dbReference type="ARBA" id="ARBA00045153"/>
    </source>
</evidence>
<proteinExistence type="inferred from homology"/>
<name>A0A7K9DZ06_BARMA</name>
<feature type="domain" description="Lactate/malate dehydrogenase N-terminal" evidence="7">
    <location>
        <begin position="5"/>
        <end position="63"/>
    </location>
</feature>
<keyword evidence="3" id="KW-0560">Oxidoreductase</keyword>
<comment type="similarity">
    <text evidence="1">Belongs to the LDH/MDH superfamily. MDH type 2 family.</text>
</comment>